<dbReference type="RefSeq" id="WP_006929821.1">
    <property type="nucleotide sequence ID" value="NZ_CM001402.1"/>
</dbReference>
<dbReference type="HOGENOM" id="CLU_069130_0_0_0"/>
<protein>
    <recommendedName>
        <fullName evidence="5">DNA repair photolyase</fullName>
    </recommendedName>
</protein>
<dbReference type="Proteomes" id="UP000004671">
    <property type="component" value="Chromosome"/>
</dbReference>
<evidence type="ECO:0000313" key="2">
    <source>
        <dbReference type="EMBL" id="EHO42476.1"/>
    </source>
</evidence>
<dbReference type="InterPro" id="IPR014998">
    <property type="entry name" value="DUF1848"/>
</dbReference>
<accession>H1XRY3</accession>
<evidence type="ECO:0000313" key="1">
    <source>
        <dbReference type="EMBL" id="APF18472.1"/>
    </source>
</evidence>
<dbReference type="STRING" id="880073.Cabys_1723"/>
<gene>
    <name evidence="1" type="ORF">Cabys_1723</name>
    <name evidence="2" type="ORF">Calab_2869</name>
</gene>
<name>H1XRY3_CALAY</name>
<dbReference type="Pfam" id="PF08902">
    <property type="entry name" value="DUF1848"/>
    <property type="match status" value="1"/>
</dbReference>
<dbReference type="EMBL" id="CM001402">
    <property type="protein sequence ID" value="EHO42476.1"/>
    <property type="molecule type" value="Genomic_DNA"/>
</dbReference>
<reference evidence="1 4" key="2">
    <citation type="submission" date="2016-11" db="EMBL/GenBank/DDBJ databases">
        <title>Genomic analysis of Caldithrix abyssi and proposal of a novel bacterial phylum Caldithrichaeota.</title>
        <authorList>
            <person name="Kublanov I."/>
            <person name="Sigalova O."/>
            <person name="Gavrilov S."/>
            <person name="Lebedinsky A."/>
            <person name="Ivanova N."/>
            <person name="Daum C."/>
            <person name="Reddy T."/>
            <person name="Klenk H.P."/>
            <person name="Goker M."/>
            <person name="Reva O."/>
            <person name="Miroshnichenko M."/>
            <person name="Kyprides N."/>
            <person name="Woyke T."/>
            <person name="Gelfand M."/>
        </authorList>
    </citation>
    <scope>NUCLEOTIDE SEQUENCE [LARGE SCALE GENOMIC DNA]</scope>
    <source>
        <strain evidence="1 4">LF13</strain>
    </source>
</reference>
<evidence type="ECO:0000313" key="3">
    <source>
        <dbReference type="Proteomes" id="UP000004671"/>
    </source>
</evidence>
<dbReference type="EMBL" id="CP018099">
    <property type="protein sequence ID" value="APF18472.1"/>
    <property type="molecule type" value="Genomic_DNA"/>
</dbReference>
<dbReference type="PaxDb" id="880073-Calab_2869"/>
<dbReference type="AlphaFoldDB" id="H1XRY3"/>
<evidence type="ECO:0008006" key="5">
    <source>
        <dbReference type="Google" id="ProtNLM"/>
    </source>
</evidence>
<organism evidence="2 3">
    <name type="scientific">Caldithrix abyssi DSM 13497</name>
    <dbReference type="NCBI Taxonomy" id="880073"/>
    <lineage>
        <taxon>Bacteria</taxon>
        <taxon>Pseudomonadati</taxon>
        <taxon>Calditrichota</taxon>
        <taxon>Calditrichia</taxon>
        <taxon>Calditrichales</taxon>
        <taxon>Calditrichaceae</taxon>
        <taxon>Caldithrix</taxon>
    </lineage>
</organism>
<dbReference type="eggNOG" id="COG1533">
    <property type="taxonomic scope" value="Bacteria"/>
</dbReference>
<keyword evidence="3" id="KW-1185">Reference proteome</keyword>
<evidence type="ECO:0000313" key="4">
    <source>
        <dbReference type="Proteomes" id="UP000183868"/>
    </source>
</evidence>
<dbReference type="Proteomes" id="UP000183868">
    <property type="component" value="Chromosome"/>
</dbReference>
<dbReference type="InParanoid" id="H1XRY3"/>
<reference evidence="2 3" key="1">
    <citation type="submission" date="2011-09" db="EMBL/GenBank/DDBJ databases">
        <title>The permanent draft genome of Caldithrix abyssi DSM 13497.</title>
        <authorList>
            <consortium name="US DOE Joint Genome Institute (JGI-PGF)"/>
            <person name="Lucas S."/>
            <person name="Han J."/>
            <person name="Lapidus A."/>
            <person name="Bruce D."/>
            <person name="Goodwin L."/>
            <person name="Pitluck S."/>
            <person name="Peters L."/>
            <person name="Kyrpides N."/>
            <person name="Mavromatis K."/>
            <person name="Ivanova N."/>
            <person name="Mikhailova N."/>
            <person name="Chertkov O."/>
            <person name="Detter J.C."/>
            <person name="Tapia R."/>
            <person name="Han C."/>
            <person name="Land M."/>
            <person name="Hauser L."/>
            <person name="Markowitz V."/>
            <person name="Cheng J.-F."/>
            <person name="Hugenholtz P."/>
            <person name="Woyke T."/>
            <person name="Wu D."/>
            <person name="Spring S."/>
            <person name="Brambilla E."/>
            <person name="Klenk H.-P."/>
            <person name="Eisen J.A."/>
        </authorList>
    </citation>
    <scope>NUCLEOTIDE SEQUENCE [LARGE SCALE GENOMIC DNA]</scope>
    <source>
        <strain evidence="2 3">DSM 13497</strain>
    </source>
</reference>
<proteinExistence type="predicted"/>
<dbReference type="KEGG" id="caby:Cabys_1723"/>
<dbReference type="OrthoDB" id="9771212at2"/>
<sequence length="279" mass="32705">MKDIISASRRTDIPAFYLNWFIQRIREGFVEVQNPFYPQAVKRVLLDTEHVEWFVFWSRNYSHFLKKRAVFEGYQLFFHFTILSPSVLEKSSMLIKRQLRQLEELVKFYGAQRIVWRYDPLVFWQEGNTVQSNFNGREFEFLAREISQLGLKSCTTSVATPYAKFQRRLRQKFPNVRLLDPSAAFVKSTVSSMVEIAEKHQIKIEACCSDFLLKIVGVQKAACINGHYLNRLTGKKKVSEARAPSRAQCACTRSIDIGDYRRQPCYFGCIYCYANPLWK</sequence>